<dbReference type="SUPFAM" id="SSF48452">
    <property type="entry name" value="TPR-like"/>
    <property type="match status" value="1"/>
</dbReference>
<organism evidence="3 4">
    <name type="scientific">Brumimicrobium aurantiacum</name>
    <dbReference type="NCBI Taxonomy" id="1737063"/>
    <lineage>
        <taxon>Bacteria</taxon>
        <taxon>Pseudomonadati</taxon>
        <taxon>Bacteroidota</taxon>
        <taxon>Flavobacteriia</taxon>
        <taxon>Flavobacteriales</taxon>
        <taxon>Crocinitomicaceae</taxon>
        <taxon>Brumimicrobium</taxon>
    </lineage>
</organism>
<dbReference type="Pfam" id="PF13432">
    <property type="entry name" value="TPR_16"/>
    <property type="match status" value="1"/>
</dbReference>
<dbReference type="SMART" id="SM00028">
    <property type="entry name" value="TPR"/>
    <property type="match status" value="3"/>
</dbReference>
<evidence type="ECO:0000313" key="3">
    <source>
        <dbReference type="EMBL" id="RFC54429.1"/>
    </source>
</evidence>
<dbReference type="Gene3D" id="1.25.40.10">
    <property type="entry name" value="Tetratricopeptide repeat domain"/>
    <property type="match status" value="1"/>
</dbReference>
<accession>A0A3E1EY00</accession>
<keyword evidence="1" id="KW-0802">TPR repeat</keyword>
<dbReference type="InterPro" id="IPR011990">
    <property type="entry name" value="TPR-like_helical_dom_sf"/>
</dbReference>
<dbReference type="RefSeq" id="WP_116880831.1">
    <property type="nucleotide sequence ID" value="NZ_QURB01000004.1"/>
</dbReference>
<keyword evidence="4" id="KW-1185">Reference proteome</keyword>
<comment type="caution">
    <text evidence="3">The sequence shown here is derived from an EMBL/GenBank/DDBJ whole genome shotgun (WGS) entry which is preliminary data.</text>
</comment>
<dbReference type="EMBL" id="QURB01000004">
    <property type="protein sequence ID" value="RFC54429.1"/>
    <property type="molecule type" value="Genomic_DNA"/>
</dbReference>
<dbReference type="PROSITE" id="PS50005">
    <property type="entry name" value="TPR"/>
    <property type="match status" value="1"/>
</dbReference>
<sequence length="251" mass="28875">MMRNYFLIAIVMTMCALTYGQSWEDSLRLGKKLYQEKQFDKAYQTLLQAQKLAPSEVDLSQDIGNAAYRNNDFEMAEKAFRAAASNGVDDKSNAKHWHNVGNSQLKAKDYQSAIESYKNALRLNPEEEQTRYNLSEAQRRLAIQKQQQQQQNQDSQNSEDQKSQDQQNQNKAGEDDNKENSSQENQQNNQGGETQNTNPKEGEEEPVSKLSNQKTERMLEELLKKEMQTKKKVQGVRSGNQKNQVKSGKKW</sequence>
<evidence type="ECO:0000313" key="4">
    <source>
        <dbReference type="Proteomes" id="UP000257127"/>
    </source>
</evidence>
<reference evidence="3 4" key="1">
    <citation type="submission" date="2018-08" db="EMBL/GenBank/DDBJ databases">
        <title>The draft genome squence of Brumimicrobium sp. N62.</title>
        <authorList>
            <person name="Du Z.-J."/>
            <person name="Luo H.-R."/>
        </authorList>
    </citation>
    <scope>NUCLEOTIDE SEQUENCE [LARGE SCALE GENOMIC DNA]</scope>
    <source>
        <strain evidence="3 4">N62</strain>
    </source>
</reference>
<dbReference type="AlphaFoldDB" id="A0A3E1EY00"/>
<name>A0A3E1EY00_9FLAO</name>
<dbReference type="Pfam" id="PF00515">
    <property type="entry name" value="TPR_1"/>
    <property type="match status" value="1"/>
</dbReference>
<gene>
    <name evidence="3" type="ORF">DXU93_08375</name>
</gene>
<feature type="compositionally biased region" description="Low complexity" evidence="2">
    <location>
        <begin position="144"/>
        <end position="171"/>
    </location>
</feature>
<evidence type="ECO:0000256" key="2">
    <source>
        <dbReference type="SAM" id="MobiDB-lite"/>
    </source>
</evidence>
<feature type="repeat" description="TPR" evidence="1">
    <location>
        <begin position="94"/>
        <end position="127"/>
    </location>
</feature>
<feature type="region of interest" description="Disordered" evidence="2">
    <location>
        <begin position="140"/>
        <end position="251"/>
    </location>
</feature>
<protein>
    <submittedName>
        <fullName evidence="3">Tetratricopeptide repeat protein</fullName>
    </submittedName>
</protein>
<dbReference type="PROSITE" id="PS50293">
    <property type="entry name" value="TPR_REGION"/>
    <property type="match status" value="1"/>
</dbReference>
<dbReference type="Proteomes" id="UP000257127">
    <property type="component" value="Unassembled WGS sequence"/>
</dbReference>
<evidence type="ECO:0000256" key="1">
    <source>
        <dbReference type="PROSITE-ProRule" id="PRU00339"/>
    </source>
</evidence>
<proteinExistence type="predicted"/>
<feature type="compositionally biased region" description="Low complexity" evidence="2">
    <location>
        <begin position="182"/>
        <end position="198"/>
    </location>
</feature>
<feature type="compositionally biased region" description="Basic and acidic residues" evidence="2">
    <location>
        <begin position="172"/>
        <end position="181"/>
    </location>
</feature>
<feature type="compositionally biased region" description="Basic and acidic residues" evidence="2">
    <location>
        <begin position="214"/>
        <end position="229"/>
    </location>
</feature>
<dbReference type="OrthoDB" id="1525165at2"/>
<feature type="compositionally biased region" description="Polar residues" evidence="2">
    <location>
        <begin position="237"/>
        <end position="251"/>
    </location>
</feature>
<dbReference type="InterPro" id="IPR019734">
    <property type="entry name" value="TPR_rpt"/>
</dbReference>